<sequence length="214" mass="24067">MSNFLTAEQKKKARKQEKIIDNKLSGYVAIGLALVKIQDDKLYEGKFVEYATARFDMKWNEVYRYMRAAIAAKNLVDAGLALPRNIGVAHRVHELGKDDPAEQIELWKSALEISKKPTIAILNDLVQESEVEEIEEPHKPVELKTESSEGKIVGGVGRIIGTSKTFDTKTFKLLTVCKTLQEFVDSSDVLPPSFMQELEQIETLCKKLRSKIAA</sequence>
<evidence type="ECO:0000313" key="1">
    <source>
        <dbReference type="EMBL" id="TWT64250.1"/>
    </source>
</evidence>
<dbReference type="AlphaFoldDB" id="A0A5C5XMR9"/>
<dbReference type="Proteomes" id="UP000316095">
    <property type="component" value="Unassembled WGS sequence"/>
</dbReference>
<dbReference type="RefSeq" id="WP_146505976.1">
    <property type="nucleotide sequence ID" value="NZ_SJPG01000001.1"/>
</dbReference>
<name>A0A5C5XMR9_9PLAN</name>
<accession>A0A5C5XMR9</accession>
<protein>
    <submittedName>
        <fullName evidence="1">Uncharacterized protein</fullName>
    </submittedName>
</protein>
<dbReference type="OrthoDB" id="9955949at2"/>
<gene>
    <name evidence="1" type="ORF">Pan54_50110</name>
</gene>
<organism evidence="1 2">
    <name type="scientific">Rubinisphaera italica</name>
    <dbReference type="NCBI Taxonomy" id="2527969"/>
    <lineage>
        <taxon>Bacteria</taxon>
        <taxon>Pseudomonadati</taxon>
        <taxon>Planctomycetota</taxon>
        <taxon>Planctomycetia</taxon>
        <taxon>Planctomycetales</taxon>
        <taxon>Planctomycetaceae</taxon>
        <taxon>Rubinisphaera</taxon>
    </lineage>
</organism>
<proteinExistence type="predicted"/>
<reference evidence="1 2" key="1">
    <citation type="submission" date="2019-02" db="EMBL/GenBank/DDBJ databases">
        <title>Deep-cultivation of Planctomycetes and their phenomic and genomic characterization uncovers novel biology.</title>
        <authorList>
            <person name="Wiegand S."/>
            <person name="Jogler M."/>
            <person name="Boedeker C."/>
            <person name="Pinto D."/>
            <person name="Vollmers J."/>
            <person name="Rivas-Marin E."/>
            <person name="Kohn T."/>
            <person name="Peeters S.H."/>
            <person name="Heuer A."/>
            <person name="Rast P."/>
            <person name="Oberbeckmann S."/>
            <person name="Bunk B."/>
            <person name="Jeske O."/>
            <person name="Meyerdierks A."/>
            <person name="Storesund J.E."/>
            <person name="Kallscheuer N."/>
            <person name="Luecker S."/>
            <person name="Lage O.M."/>
            <person name="Pohl T."/>
            <person name="Merkel B.J."/>
            <person name="Hornburger P."/>
            <person name="Mueller R.-W."/>
            <person name="Bruemmer F."/>
            <person name="Labrenz M."/>
            <person name="Spormann A.M."/>
            <person name="Op Den Camp H."/>
            <person name="Overmann J."/>
            <person name="Amann R."/>
            <person name="Jetten M.S.M."/>
            <person name="Mascher T."/>
            <person name="Medema M.H."/>
            <person name="Devos D.P."/>
            <person name="Kaster A.-K."/>
            <person name="Ovreas L."/>
            <person name="Rohde M."/>
            <person name="Galperin M.Y."/>
            <person name="Jogler C."/>
        </authorList>
    </citation>
    <scope>NUCLEOTIDE SEQUENCE [LARGE SCALE GENOMIC DNA]</scope>
    <source>
        <strain evidence="1 2">Pan54</strain>
    </source>
</reference>
<evidence type="ECO:0000313" key="2">
    <source>
        <dbReference type="Proteomes" id="UP000316095"/>
    </source>
</evidence>
<keyword evidence="2" id="KW-1185">Reference proteome</keyword>
<dbReference type="EMBL" id="SJPG01000001">
    <property type="protein sequence ID" value="TWT64250.1"/>
    <property type="molecule type" value="Genomic_DNA"/>
</dbReference>
<comment type="caution">
    <text evidence="1">The sequence shown here is derived from an EMBL/GenBank/DDBJ whole genome shotgun (WGS) entry which is preliminary data.</text>
</comment>